<keyword evidence="1" id="KW-0812">Transmembrane</keyword>
<organism evidence="2 4">
    <name type="scientific">Duganella violaceipulchra</name>
    <dbReference type="NCBI Taxonomy" id="2849652"/>
    <lineage>
        <taxon>Bacteria</taxon>
        <taxon>Pseudomonadati</taxon>
        <taxon>Pseudomonadota</taxon>
        <taxon>Betaproteobacteria</taxon>
        <taxon>Burkholderiales</taxon>
        <taxon>Oxalobacteraceae</taxon>
        <taxon>Telluria group</taxon>
        <taxon>Duganella</taxon>
    </lineage>
</organism>
<dbReference type="AlphaFoldDB" id="A0AA41HER8"/>
<evidence type="ECO:0000313" key="3">
    <source>
        <dbReference type="EMBL" id="MCP2010612.1"/>
    </source>
</evidence>
<evidence type="ECO:0000313" key="4">
    <source>
        <dbReference type="Proteomes" id="UP001155901"/>
    </source>
</evidence>
<dbReference type="EMBL" id="JAHTGR010000008">
    <property type="protein sequence ID" value="MBV6322418.1"/>
    <property type="molecule type" value="Genomic_DNA"/>
</dbReference>
<feature type="transmembrane region" description="Helical" evidence="1">
    <location>
        <begin position="56"/>
        <end position="75"/>
    </location>
</feature>
<evidence type="ECO:0000313" key="2">
    <source>
        <dbReference type="EMBL" id="MBV6322418.1"/>
    </source>
</evidence>
<keyword evidence="5" id="KW-1185">Reference proteome</keyword>
<accession>A0AA41HER8</accession>
<comment type="caution">
    <text evidence="2">The sequence shown here is derived from an EMBL/GenBank/DDBJ whole genome shotgun (WGS) entry which is preliminary data.</text>
</comment>
<reference evidence="3" key="2">
    <citation type="submission" date="2022-03" db="EMBL/GenBank/DDBJ databases">
        <title>Genome Encyclopedia of Bacteria and Archaea VI: Functional Genomics of Type Strains.</title>
        <authorList>
            <person name="Whitman W."/>
        </authorList>
    </citation>
    <scope>NUCLEOTIDE SEQUENCE</scope>
    <source>
        <strain evidence="3">HSC-15S17</strain>
    </source>
</reference>
<sequence>MDHYRVGPAADVQIVFLTKFSMLKNKQFRPAPALCLFGTVVAGAACTKWIPSDWFLSMLGYSILVALILAFLATLDLKNERRPPVPVALMLEALWLPARNAEMNFGLILWAFMAVAGFVTGILVSAMLLPLFT</sequence>
<dbReference type="Proteomes" id="UP001155901">
    <property type="component" value="Unassembled WGS sequence"/>
</dbReference>
<feature type="transmembrane region" description="Helical" evidence="1">
    <location>
        <begin position="107"/>
        <end position="132"/>
    </location>
</feature>
<keyword evidence="1" id="KW-0472">Membrane</keyword>
<name>A0AA41HER8_9BURK</name>
<keyword evidence="1" id="KW-1133">Transmembrane helix</keyword>
<evidence type="ECO:0000313" key="5">
    <source>
        <dbReference type="Proteomes" id="UP001162889"/>
    </source>
</evidence>
<dbReference type="Proteomes" id="UP001162889">
    <property type="component" value="Unassembled WGS sequence"/>
</dbReference>
<protein>
    <submittedName>
        <fullName evidence="2">Uncharacterized protein</fullName>
    </submittedName>
</protein>
<gene>
    <name evidence="2" type="ORF">KVP70_15825</name>
    <name evidence="3" type="ORF">L1274_004354</name>
</gene>
<feature type="transmembrane region" description="Helical" evidence="1">
    <location>
        <begin position="31"/>
        <end position="50"/>
    </location>
</feature>
<proteinExistence type="predicted"/>
<reference evidence="2" key="1">
    <citation type="submission" date="2021-07" db="EMBL/GenBank/DDBJ databases">
        <title>Characterization of violacein-producing bacteria and related species.</title>
        <authorList>
            <person name="Wilson H.S."/>
            <person name="De Leon M.E."/>
        </authorList>
    </citation>
    <scope>NUCLEOTIDE SEQUENCE</scope>
    <source>
        <strain evidence="2">HSC-15S17</strain>
    </source>
</reference>
<dbReference type="EMBL" id="JALJZU010000009">
    <property type="protein sequence ID" value="MCP2010612.1"/>
    <property type="molecule type" value="Genomic_DNA"/>
</dbReference>
<evidence type="ECO:0000256" key="1">
    <source>
        <dbReference type="SAM" id="Phobius"/>
    </source>
</evidence>
<dbReference type="RefSeq" id="WP_217943193.1">
    <property type="nucleotide sequence ID" value="NZ_JAHTGR010000008.1"/>
</dbReference>